<dbReference type="PANTHER" id="PTHR43390:SF8">
    <property type="entry name" value="SIGNAL PEPTIDASE I"/>
    <property type="match status" value="1"/>
</dbReference>
<gene>
    <name evidence="10" type="ORF">AMD00_01875</name>
</gene>
<dbReference type="EMBL" id="LILB01000001">
    <property type="protein sequence ID" value="KOO51273.1"/>
    <property type="molecule type" value="Genomic_DNA"/>
</dbReference>
<dbReference type="AlphaFoldDB" id="A0A0M0LKM9"/>
<keyword evidence="4 7" id="KW-0645">Protease</keyword>
<accession>A0A0M0LKM9</accession>
<sequence length="186" mass="21359">MTNVKAEKNSLWEWTKALFIAVGLAFIFRFFLFTPIIVEGESMMPTLESGERMIVSKIGHPDRFDIIVFHATEDKDYIKRVIGLPGDHIEYRSDQLYINGQPHDEPYLNKYKSSLLDGGPLTEDFTLEEYTQMSVIPEGYVFVMGDNRRNSTDSRIIGLVPMNKIVGNADITIWPIDDIGFIEKYK</sequence>
<feature type="domain" description="Peptidase S26" evidence="9">
    <location>
        <begin position="11"/>
        <end position="174"/>
    </location>
</feature>
<dbReference type="InterPro" id="IPR019533">
    <property type="entry name" value="Peptidase_S26"/>
</dbReference>
<keyword evidence="7" id="KW-1133">Transmembrane helix</keyword>
<evidence type="ECO:0000256" key="7">
    <source>
        <dbReference type="RuleBase" id="RU003993"/>
    </source>
</evidence>
<comment type="subcellular location">
    <subcellularLocation>
        <location evidence="2">Cell membrane</location>
        <topology evidence="2">Single-pass type II membrane protein</topology>
    </subcellularLocation>
    <subcellularLocation>
        <location evidence="8">Membrane</location>
        <topology evidence="8">Single-pass type II membrane protein</topology>
    </subcellularLocation>
</comment>
<dbReference type="InterPro" id="IPR019758">
    <property type="entry name" value="Pept_S26A_signal_pept_1_CS"/>
</dbReference>
<evidence type="ECO:0000256" key="2">
    <source>
        <dbReference type="ARBA" id="ARBA00004401"/>
    </source>
</evidence>
<dbReference type="GO" id="GO:0005886">
    <property type="term" value="C:plasma membrane"/>
    <property type="evidence" value="ECO:0007669"/>
    <property type="project" value="UniProtKB-SubCell"/>
</dbReference>
<dbReference type="EC" id="3.4.21.89" evidence="3 7"/>
<dbReference type="InterPro" id="IPR036286">
    <property type="entry name" value="LexA/Signal_pep-like_sf"/>
</dbReference>
<dbReference type="GO" id="GO:0004252">
    <property type="term" value="F:serine-type endopeptidase activity"/>
    <property type="evidence" value="ECO:0007669"/>
    <property type="project" value="InterPro"/>
</dbReference>
<dbReference type="Gene3D" id="2.10.109.10">
    <property type="entry name" value="Umud Fragment, subunit A"/>
    <property type="match status" value="1"/>
</dbReference>
<dbReference type="PROSITE" id="PS00501">
    <property type="entry name" value="SPASE_I_1"/>
    <property type="match status" value="1"/>
</dbReference>
<dbReference type="PANTHER" id="PTHR43390">
    <property type="entry name" value="SIGNAL PEPTIDASE I"/>
    <property type="match status" value="1"/>
</dbReference>
<dbReference type="PROSITE" id="PS00761">
    <property type="entry name" value="SPASE_I_3"/>
    <property type="match status" value="1"/>
</dbReference>
<evidence type="ECO:0000256" key="1">
    <source>
        <dbReference type="ARBA" id="ARBA00000677"/>
    </source>
</evidence>
<keyword evidence="11" id="KW-1185">Reference proteome</keyword>
<dbReference type="OrthoDB" id="9802919at2"/>
<feature type="active site" evidence="6">
    <location>
        <position position="42"/>
    </location>
</feature>
<organism evidence="10 11">
    <name type="scientific">Viridibacillus arvi</name>
    <dbReference type="NCBI Taxonomy" id="263475"/>
    <lineage>
        <taxon>Bacteria</taxon>
        <taxon>Bacillati</taxon>
        <taxon>Bacillota</taxon>
        <taxon>Bacilli</taxon>
        <taxon>Bacillales</taxon>
        <taxon>Caryophanaceae</taxon>
        <taxon>Viridibacillus</taxon>
    </lineage>
</organism>
<keyword evidence="7" id="KW-0472">Membrane</keyword>
<keyword evidence="7" id="KW-0812">Transmembrane</keyword>
<proteinExistence type="inferred from homology"/>
<evidence type="ECO:0000256" key="5">
    <source>
        <dbReference type="ARBA" id="ARBA00022801"/>
    </source>
</evidence>
<evidence type="ECO:0000256" key="8">
    <source>
        <dbReference type="RuleBase" id="RU362042"/>
    </source>
</evidence>
<evidence type="ECO:0000259" key="9">
    <source>
        <dbReference type="Pfam" id="PF10502"/>
    </source>
</evidence>
<keyword evidence="5 7" id="KW-0378">Hydrolase</keyword>
<dbReference type="GO" id="GO:0006465">
    <property type="term" value="P:signal peptide processing"/>
    <property type="evidence" value="ECO:0007669"/>
    <property type="project" value="InterPro"/>
</dbReference>
<reference evidence="11" key="1">
    <citation type="submission" date="2015-08" db="EMBL/GenBank/DDBJ databases">
        <title>Fjat-10028 dsm 16317.</title>
        <authorList>
            <person name="Liu B."/>
            <person name="Wang J."/>
            <person name="Zhu Y."/>
            <person name="Liu G."/>
            <person name="Chen Q."/>
            <person name="Chen Z."/>
            <person name="Lan J."/>
            <person name="Che J."/>
            <person name="Ge C."/>
            <person name="Shi H."/>
            <person name="Pan Z."/>
            <person name="Liu X."/>
        </authorList>
    </citation>
    <scope>NUCLEOTIDE SEQUENCE [LARGE SCALE GENOMIC DNA]</scope>
    <source>
        <strain evidence="11">DSM 16317</strain>
    </source>
</reference>
<comment type="similarity">
    <text evidence="8">Belongs to the peptidase S26 family.</text>
</comment>
<evidence type="ECO:0000313" key="11">
    <source>
        <dbReference type="Proteomes" id="UP000036867"/>
    </source>
</evidence>
<comment type="catalytic activity">
    <reaction evidence="1 7">
        <text>Cleavage of hydrophobic, N-terminal signal or leader sequences from secreted and periplasmic proteins.</text>
        <dbReference type="EC" id="3.4.21.89"/>
    </reaction>
</comment>
<dbReference type="RefSeq" id="WP_053415403.1">
    <property type="nucleotide sequence ID" value="NZ_JBCMHV010000021.1"/>
</dbReference>
<dbReference type="GeneID" id="301134866"/>
<evidence type="ECO:0000256" key="4">
    <source>
        <dbReference type="ARBA" id="ARBA00022670"/>
    </source>
</evidence>
<protein>
    <recommendedName>
        <fullName evidence="3 7">Signal peptidase I</fullName>
        <ecNumber evidence="3 7">3.4.21.89</ecNumber>
    </recommendedName>
</protein>
<dbReference type="CDD" id="cd06530">
    <property type="entry name" value="S26_SPase_I"/>
    <property type="match status" value="1"/>
</dbReference>
<dbReference type="InterPro" id="IPR019757">
    <property type="entry name" value="Pept_S26A_signal_pept_1_Lys-AS"/>
</dbReference>
<dbReference type="SUPFAM" id="SSF51306">
    <property type="entry name" value="LexA/Signal peptidase"/>
    <property type="match status" value="1"/>
</dbReference>
<dbReference type="STRING" id="263475.AMD00_01875"/>
<comment type="caution">
    <text evidence="10">The sequence shown here is derived from an EMBL/GenBank/DDBJ whole genome shotgun (WGS) entry which is preliminary data.</text>
</comment>
<dbReference type="NCBIfam" id="TIGR02227">
    <property type="entry name" value="sigpep_I_bact"/>
    <property type="match status" value="1"/>
</dbReference>
<dbReference type="Proteomes" id="UP000036867">
    <property type="component" value="Unassembled WGS sequence"/>
</dbReference>
<evidence type="ECO:0000256" key="6">
    <source>
        <dbReference type="PIRSR" id="PIRSR600223-1"/>
    </source>
</evidence>
<evidence type="ECO:0000313" key="10">
    <source>
        <dbReference type="EMBL" id="KOO51273.1"/>
    </source>
</evidence>
<dbReference type="InterPro" id="IPR019756">
    <property type="entry name" value="Pept_S26A_signal_pept_1_Ser-AS"/>
</dbReference>
<dbReference type="PATRIC" id="fig|263475.3.peg.702"/>
<name>A0A0M0LKM9_9BACL</name>
<dbReference type="Pfam" id="PF10502">
    <property type="entry name" value="Peptidase_S26"/>
    <property type="match status" value="1"/>
</dbReference>
<dbReference type="GO" id="GO:0009003">
    <property type="term" value="F:signal peptidase activity"/>
    <property type="evidence" value="ECO:0007669"/>
    <property type="project" value="UniProtKB-EC"/>
</dbReference>
<dbReference type="PRINTS" id="PR00727">
    <property type="entry name" value="LEADERPTASE"/>
</dbReference>
<dbReference type="InterPro" id="IPR000223">
    <property type="entry name" value="Pept_S26A_signal_pept_1"/>
</dbReference>
<feature type="transmembrane region" description="Helical" evidence="7">
    <location>
        <begin position="17"/>
        <end position="38"/>
    </location>
</feature>
<evidence type="ECO:0000256" key="3">
    <source>
        <dbReference type="ARBA" id="ARBA00013208"/>
    </source>
</evidence>
<dbReference type="PROSITE" id="PS00760">
    <property type="entry name" value="SPASE_I_2"/>
    <property type="match status" value="1"/>
</dbReference>
<feature type="active site" evidence="6">
    <location>
        <position position="79"/>
    </location>
</feature>